<dbReference type="GO" id="GO:0008170">
    <property type="term" value="F:N-methyltransferase activity"/>
    <property type="evidence" value="ECO:0007669"/>
    <property type="project" value="InterPro"/>
</dbReference>
<dbReference type="GO" id="GO:0003677">
    <property type="term" value="F:DNA binding"/>
    <property type="evidence" value="ECO:0007669"/>
    <property type="project" value="InterPro"/>
</dbReference>
<organism evidence="3 4">
    <name type="scientific">Streptomonospora litoralis</name>
    <dbReference type="NCBI Taxonomy" id="2498135"/>
    <lineage>
        <taxon>Bacteria</taxon>
        <taxon>Bacillati</taxon>
        <taxon>Actinomycetota</taxon>
        <taxon>Actinomycetes</taxon>
        <taxon>Streptosporangiales</taxon>
        <taxon>Nocardiopsidaceae</taxon>
        <taxon>Streptomonospora</taxon>
    </lineage>
</organism>
<sequence>MNERDVSLISRAQLAHYAEVSRAAVTNWQKRSSDFPEPADAANELFELGQVADWLSTRAVPANARHPHEPVGTTYADRVRANAVNRSAAETPRPSSAPSELKSGPDEDETQRRVWRWLDLLRGHLHVSETCEVLLALLHMCAMHETAWQKLVQQAGRPADLPEEAAEVLSPQTHALLARVSAATFCELTGEIARLGAGDQRRERLADAFDYTLSAQATALGKRGGNFRTPDAVVATAFGLLTFENTVHHVHDPFCRRGEFLVAAHRWLRSAAPSTRLRFSGTSHTSEDAKRNLEIHDVDSEILGGPISPGVLPDLPYADILLTNPPFNHRRPSAPPDERGLPYGIPPESNSNFAWLQHAIAMLATDGRAVVVMSPSAAYSTNTRENSIRASMVEDGTVEAVVALPRQLFTETAIAVNLWLLCPPRGHCSEVLLVDASELGGMVSRTRRSLSAEDVGAIRTAYRAWRAGAFDESAKPGIGRAVGIEEIREREYSLHPPSYILDSSGSADAEAPARYAELTRRLSVLEARIPQVDARTRHLLKEIDEWMR</sequence>
<dbReference type="InterPro" id="IPR052916">
    <property type="entry name" value="Type-I_RE_MTase_Subunit"/>
</dbReference>
<evidence type="ECO:0000259" key="2">
    <source>
        <dbReference type="Pfam" id="PF02384"/>
    </source>
</evidence>
<keyword evidence="3" id="KW-0489">Methyltransferase</keyword>
<dbReference type="Pfam" id="PF02384">
    <property type="entry name" value="N6_Mtase"/>
    <property type="match status" value="1"/>
</dbReference>
<dbReference type="REBASE" id="303610">
    <property type="entry name" value="M.Ssp106425ORF20005P"/>
</dbReference>
<dbReference type="RefSeq" id="WP_131099989.1">
    <property type="nucleotide sequence ID" value="NZ_CP036455.1"/>
</dbReference>
<feature type="region of interest" description="Disordered" evidence="1">
    <location>
        <begin position="85"/>
        <end position="108"/>
    </location>
</feature>
<dbReference type="PANTHER" id="PTHR42998">
    <property type="entry name" value="TYPE I RESTRICTION ENZYME HINDVIIP M PROTEIN-RELATED"/>
    <property type="match status" value="1"/>
</dbReference>
<evidence type="ECO:0000313" key="3">
    <source>
        <dbReference type="EMBL" id="QBI55764.1"/>
    </source>
</evidence>
<feature type="domain" description="DNA methylase adenine-specific" evidence="2">
    <location>
        <begin position="202"/>
        <end position="501"/>
    </location>
</feature>
<dbReference type="OrthoDB" id="9784823at2"/>
<name>A0A4P6Q995_9ACTN</name>
<keyword evidence="4" id="KW-1185">Reference proteome</keyword>
<protein>
    <submittedName>
        <fullName evidence="3">Putative type I restriction enzymeP M protein</fullName>
        <ecNumber evidence="3">2.1.1.72</ecNumber>
    </submittedName>
</protein>
<dbReference type="InterPro" id="IPR029063">
    <property type="entry name" value="SAM-dependent_MTases_sf"/>
</dbReference>
<dbReference type="EMBL" id="CP036455">
    <property type="protein sequence ID" value="QBI55764.1"/>
    <property type="molecule type" value="Genomic_DNA"/>
</dbReference>
<dbReference type="GO" id="GO:0009007">
    <property type="term" value="F:site-specific DNA-methyltransferase (adenine-specific) activity"/>
    <property type="evidence" value="ECO:0007669"/>
    <property type="project" value="UniProtKB-EC"/>
</dbReference>
<dbReference type="Gene3D" id="3.40.50.150">
    <property type="entry name" value="Vaccinia Virus protein VP39"/>
    <property type="match status" value="1"/>
</dbReference>
<dbReference type="EC" id="2.1.1.72" evidence="3"/>
<dbReference type="PRINTS" id="PR00507">
    <property type="entry name" value="N12N6MTFRASE"/>
</dbReference>
<proteinExistence type="predicted"/>
<reference evidence="3 4" key="1">
    <citation type="submission" date="2019-02" db="EMBL/GenBank/DDBJ databases">
        <authorList>
            <person name="Khodamoradi S."/>
            <person name="Hahnke R.L."/>
            <person name="Kaempfer P."/>
            <person name="Schumann P."/>
            <person name="Rohde M."/>
            <person name="Steinert M."/>
            <person name="Luzhetskyy A."/>
            <person name="Wink J."/>
            <person name="Ruckert C."/>
        </authorList>
    </citation>
    <scope>NUCLEOTIDE SEQUENCE [LARGE SCALE GENOMIC DNA]</scope>
    <source>
        <strain evidence="3 4">M2</strain>
    </source>
</reference>
<evidence type="ECO:0000256" key="1">
    <source>
        <dbReference type="SAM" id="MobiDB-lite"/>
    </source>
</evidence>
<dbReference type="PANTHER" id="PTHR42998:SF1">
    <property type="entry name" value="TYPE I RESTRICTION ENZYME HINDI METHYLASE SUBUNIT"/>
    <property type="match status" value="1"/>
</dbReference>
<dbReference type="KEGG" id="strr:EKD16_20005"/>
<dbReference type="GO" id="GO:0032259">
    <property type="term" value="P:methylation"/>
    <property type="evidence" value="ECO:0007669"/>
    <property type="project" value="UniProtKB-KW"/>
</dbReference>
<evidence type="ECO:0000313" key="4">
    <source>
        <dbReference type="Proteomes" id="UP000292235"/>
    </source>
</evidence>
<dbReference type="Proteomes" id="UP000292235">
    <property type="component" value="Chromosome"/>
</dbReference>
<dbReference type="InterPro" id="IPR003356">
    <property type="entry name" value="DNA_methylase_A-5"/>
</dbReference>
<dbReference type="AlphaFoldDB" id="A0A4P6Q995"/>
<accession>A0A4P6Q995</accession>
<keyword evidence="3" id="KW-0808">Transferase</keyword>
<gene>
    <name evidence="3" type="ORF">EKD16_20005</name>
</gene>
<dbReference type="SUPFAM" id="SSF53335">
    <property type="entry name" value="S-adenosyl-L-methionine-dependent methyltransferases"/>
    <property type="match status" value="1"/>
</dbReference>